<keyword evidence="2" id="KW-1185">Reference proteome</keyword>
<dbReference type="AlphaFoldDB" id="A0A8J9Z4C1"/>
<organism evidence="1 2">
    <name type="scientific">Branchiostoma lanceolatum</name>
    <name type="common">Common lancelet</name>
    <name type="synonym">Amphioxus lanceolatum</name>
    <dbReference type="NCBI Taxonomy" id="7740"/>
    <lineage>
        <taxon>Eukaryota</taxon>
        <taxon>Metazoa</taxon>
        <taxon>Chordata</taxon>
        <taxon>Cephalochordata</taxon>
        <taxon>Leptocardii</taxon>
        <taxon>Amphioxiformes</taxon>
        <taxon>Branchiostomatidae</taxon>
        <taxon>Branchiostoma</taxon>
    </lineage>
</organism>
<sequence length="71" mass="7748">MQGYEFESPAAAEYICINGQFSPPGPYPNCRKSEGECGYEFESPAAAEYVCINGQFSPPGPYPNCRKSEGE</sequence>
<protein>
    <submittedName>
        <fullName evidence="1">Hypp7903 protein</fullName>
    </submittedName>
</protein>
<accession>A0A8J9Z4C1</accession>
<reference evidence="1" key="1">
    <citation type="submission" date="2022-01" db="EMBL/GenBank/DDBJ databases">
        <authorList>
            <person name="Braso-Vives M."/>
        </authorList>
    </citation>
    <scope>NUCLEOTIDE SEQUENCE</scope>
</reference>
<gene>
    <name evidence="1" type="primary">Hypp7903</name>
    <name evidence="1" type="ORF">BLAG_LOCUS9063</name>
</gene>
<evidence type="ECO:0000313" key="1">
    <source>
        <dbReference type="EMBL" id="CAH1247380.1"/>
    </source>
</evidence>
<proteinExistence type="predicted"/>
<name>A0A8J9Z4C1_BRALA</name>
<dbReference type="EMBL" id="OV696701">
    <property type="protein sequence ID" value="CAH1247380.1"/>
    <property type="molecule type" value="Genomic_DNA"/>
</dbReference>
<dbReference type="Proteomes" id="UP000838412">
    <property type="component" value="Chromosome 16"/>
</dbReference>
<evidence type="ECO:0000313" key="2">
    <source>
        <dbReference type="Proteomes" id="UP000838412"/>
    </source>
</evidence>